<evidence type="ECO:0000259" key="3">
    <source>
        <dbReference type="Pfam" id="PF12416"/>
    </source>
</evidence>
<organism evidence="4 5">
    <name type="scientific">Ignelater luminosus</name>
    <name type="common">Cucubano</name>
    <name type="synonym">Pyrophorus luminosus</name>
    <dbReference type="NCBI Taxonomy" id="2038154"/>
    <lineage>
        <taxon>Eukaryota</taxon>
        <taxon>Metazoa</taxon>
        <taxon>Ecdysozoa</taxon>
        <taxon>Arthropoda</taxon>
        <taxon>Hexapoda</taxon>
        <taxon>Insecta</taxon>
        <taxon>Pterygota</taxon>
        <taxon>Neoptera</taxon>
        <taxon>Endopterygota</taxon>
        <taxon>Coleoptera</taxon>
        <taxon>Polyphaga</taxon>
        <taxon>Elateriformia</taxon>
        <taxon>Elateroidea</taxon>
        <taxon>Elateridae</taxon>
        <taxon>Agrypninae</taxon>
        <taxon>Pyrophorini</taxon>
        <taxon>Ignelater</taxon>
    </lineage>
</organism>
<evidence type="ECO:0000256" key="2">
    <source>
        <dbReference type="SAM" id="MobiDB-lite"/>
    </source>
</evidence>
<feature type="domain" description="DUF3668" evidence="3">
    <location>
        <begin position="188"/>
        <end position="324"/>
    </location>
</feature>
<evidence type="ECO:0000313" key="4">
    <source>
        <dbReference type="EMBL" id="KAF2893490.1"/>
    </source>
</evidence>
<proteinExistence type="predicted"/>
<comment type="caution">
    <text evidence="4">The sequence shown here is derived from an EMBL/GenBank/DDBJ whole genome shotgun (WGS) entry which is preliminary data.</text>
</comment>
<dbReference type="GO" id="GO:0005813">
    <property type="term" value="C:centrosome"/>
    <property type="evidence" value="ECO:0007669"/>
    <property type="project" value="TreeGrafter"/>
</dbReference>
<evidence type="ECO:0000313" key="5">
    <source>
        <dbReference type="Proteomes" id="UP000801492"/>
    </source>
</evidence>
<dbReference type="Gene3D" id="2.60.40.150">
    <property type="entry name" value="C2 domain"/>
    <property type="match status" value="1"/>
</dbReference>
<feature type="coiled-coil region" evidence="1">
    <location>
        <begin position="732"/>
        <end position="766"/>
    </location>
</feature>
<dbReference type="InterPro" id="IPR035892">
    <property type="entry name" value="C2_domain_sf"/>
</dbReference>
<reference evidence="4" key="1">
    <citation type="submission" date="2019-08" db="EMBL/GenBank/DDBJ databases">
        <title>The genome of the North American firefly Photinus pyralis.</title>
        <authorList>
            <consortium name="Photinus pyralis genome working group"/>
            <person name="Fallon T.R."/>
            <person name="Sander Lower S.E."/>
            <person name="Weng J.-K."/>
        </authorList>
    </citation>
    <scope>NUCLEOTIDE SEQUENCE</scope>
    <source>
        <strain evidence="4">TRF0915ILg1</strain>
        <tissue evidence="4">Whole body</tissue>
    </source>
</reference>
<dbReference type="PANTHER" id="PTHR21574">
    <property type="entry name" value="CENTROSOMAL PROTEIN OF 120 KDA"/>
    <property type="match status" value="1"/>
</dbReference>
<keyword evidence="5" id="KW-1185">Reference proteome</keyword>
<feature type="coiled-coil region" evidence="1">
    <location>
        <begin position="804"/>
        <end position="858"/>
    </location>
</feature>
<dbReference type="InterPro" id="IPR022136">
    <property type="entry name" value="DUF3668"/>
</dbReference>
<dbReference type="AlphaFoldDB" id="A0A8K0G6J5"/>
<dbReference type="OrthoDB" id="332250at2759"/>
<feature type="compositionally biased region" description="Polar residues" evidence="2">
    <location>
        <begin position="407"/>
        <end position="418"/>
    </location>
</feature>
<sequence>MMNDLSGKCVNVVLAVEMGRGMGFLGHPIKIAANFNERLLESDLVEPDECPMFNTELVWETEKKELRKVRSTNAPLRVEVQFVDKNQRKDRVGFILLSPRCASIIPFGCKAEIPFKWHKLLGVAAENKISHPELYLSLTIRDLSKENQMEQQSCLVDIGIEEEEETDKESEEPFQKDGQVIPIQYLPDGFIQIGNEQATETYVLSITIQVAYNLDLLLPEVLVFSRCREKYFISFQMFGISIKSKPFCRDLHANIPMNEKIVVRIRSEYGILQDYLTGRCQIVVCFYSGRDKLGMTKLSVDSLLQDMPEEAFLSKDCTATCEQKCFFKFPSPHGIIPIGTNNRQPCIEVVTNIKRTEVRPQSVNTISSGASVESITTKSFESIRLSSLENVQAEVVEETNNEIINNHEASSPKENLSPRSLEGCGDAEDEVEKSENKTEANPAISACGDQTIESKVFELQALEINLAENVEEVNLTTENSSEVEQTLTPKIEQVSETSRSDSSILKNAPPLLSPDFTIKKEDINKKVILYQQYCLDVIVENISLKKPIKSKKLFFKFKHPKASSATMIISEFDNEDISVGEDILLENTRCKMFFISTTEHIRKMVYSWGPKLLLVDENDQILTEELDLYTAMFLAKHRFECSYITEWKSLRTYEPLAKLSISMYLQEYGLEALPKPTNFDLLPAILDEEIALKELQEFQEWKRIQTAQFSADLKILEKQRIMKLQRDWAKRKKDLETKLAKSVIRCQNLSQELQAAVNNIRTKKALELKESEATVKSNNSLEDNVQKNTQKYANFKTIELIEKISTLERDNEYLKEIINDQRKEIQQIKKTALTKEQTTNLLQQLRGLEEKFEDAQKAKTYFKEQWKKAVQEIHDLRSEEQKQIQEKIQSHRIELSQLSLDSFTATEGKFDFAQNPFHVSTSHFEDLKWDNLDFSIGLCAPYSSSSTNI</sequence>
<gene>
    <name evidence="4" type="ORF">ILUMI_12672</name>
</gene>
<dbReference type="Proteomes" id="UP000801492">
    <property type="component" value="Unassembled WGS sequence"/>
</dbReference>
<dbReference type="GO" id="GO:1903724">
    <property type="term" value="P:positive regulation of centriole elongation"/>
    <property type="evidence" value="ECO:0007669"/>
    <property type="project" value="TreeGrafter"/>
</dbReference>
<dbReference type="Pfam" id="PF12416">
    <property type="entry name" value="DUF3668"/>
    <property type="match status" value="1"/>
</dbReference>
<name>A0A8K0G6J5_IGNLU</name>
<keyword evidence="1" id="KW-0175">Coiled coil</keyword>
<feature type="region of interest" description="Disordered" evidence="2">
    <location>
        <begin position="405"/>
        <end position="442"/>
    </location>
</feature>
<dbReference type="InterPro" id="IPR039893">
    <property type="entry name" value="CEP120-like"/>
</dbReference>
<dbReference type="PANTHER" id="PTHR21574:SF0">
    <property type="entry name" value="CENTROSOMAL PROTEIN OF 120 KDA"/>
    <property type="match status" value="1"/>
</dbReference>
<evidence type="ECO:0000256" key="1">
    <source>
        <dbReference type="SAM" id="Coils"/>
    </source>
</evidence>
<dbReference type="EMBL" id="VTPC01007941">
    <property type="protein sequence ID" value="KAF2893490.1"/>
    <property type="molecule type" value="Genomic_DNA"/>
</dbReference>
<accession>A0A8K0G6J5</accession>
<protein>
    <recommendedName>
        <fullName evidence="3">DUF3668 domain-containing protein</fullName>
    </recommendedName>
</protein>